<dbReference type="EMBL" id="BAABFR010000053">
    <property type="protein sequence ID" value="GAA4397058.1"/>
    <property type="molecule type" value="Genomic_DNA"/>
</dbReference>
<name>A0ABP8JWC2_9ACTN</name>
<dbReference type="PROSITE" id="PS00332">
    <property type="entry name" value="SOD_CU_ZN_2"/>
    <property type="match status" value="1"/>
</dbReference>
<feature type="compositionally biased region" description="Basic and acidic residues" evidence="4">
    <location>
        <begin position="7"/>
        <end position="22"/>
    </location>
</feature>
<dbReference type="PANTHER" id="PTHR10003">
    <property type="entry name" value="SUPEROXIDE DISMUTASE CU-ZN -RELATED"/>
    <property type="match status" value="1"/>
</dbReference>
<keyword evidence="7" id="KW-1185">Reference proteome</keyword>
<dbReference type="InterPro" id="IPR024134">
    <property type="entry name" value="SOD_Cu/Zn_/chaperone"/>
</dbReference>
<dbReference type="EC" id="1.15.1.1" evidence="3"/>
<evidence type="ECO:0000256" key="1">
    <source>
        <dbReference type="ARBA" id="ARBA00010457"/>
    </source>
</evidence>
<dbReference type="SUPFAM" id="SSF49329">
    <property type="entry name" value="Cu,Zn superoxide dismutase-like"/>
    <property type="match status" value="1"/>
</dbReference>
<sequence>MPPPRADMIRHDLSRPRKEPSMTKRMSRALILPVVVLAGAGLAACSTNEKPATSVATAPAVVTTAQQVPEAGLNGGGSADAGSSAGAGESSSTSTSTSASATLKKVDGSNAGTATFTEKDGVVVIDVKATGLPAGFHGLHIHSVGKCEASSTAATGGPAGAFLSSGGDFQVSGHTGHPASGDLVSIYVNSNGTGETVTTTNAFKVSELTSGVGTSIVIHADADNFGNVPASEYSNITPGQSVPDMNTLDTGDAGARIACGVIKAG</sequence>
<comment type="caution">
    <text evidence="6">The sequence shown here is derived from an EMBL/GenBank/DDBJ whole genome shotgun (WGS) entry which is preliminary data.</text>
</comment>
<evidence type="ECO:0000313" key="6">
    <source>
        <dbReference type="EMBL" id="GAA4397058.1"/>
    </source>
</evidence>
<keyword evidence="3" id="KW-0862">Zinc</keyword>
<evidence type="ECO:0000256" key="4">
    <source>
        <dbReference type="SAM" id="MobiDB-lite"/>
    </source>
</evidence>
<comment type="function">
    <text evidence="2">Destroys radicals which are normally produced within the cells and which are toxic to biological systems. May play a role in favoring mycobacterial survival in phagocytes.</text>
</comment>
<feature type="region of interest" description="Disordered" evidence="4">
    <location>
        <begin position="1"/>
        <end position="24"/>
    </location>
</feature>
<evidence type="ECO:0000256" key="3">
    <source>
        <dbReference type="RuleBase" id="RU000393"/>
    </source>
</evidence>
<proteinExistence type="inferred from homology"/>
<feature type="compositionally biased region" description="Low complexity" evidence="4">
    <location>
        <begin position="80"/>
        <end position="102"/>
    </location>
</feature>
<dbReference type="Pfam" id="PF00080">
    <property type="entry name" value="Sod_Cu"/>
    <property type="match status" value="1"/>
</dbReference>
<evidence type="ECO:0000313" key="7">
    <source>
        <dbReference type="Proteomes" id="UP001500635"/>
    </source>
</evidence>
<feature type="domain" description="Superoxide dismutase copper/zinc binding" evidence="5">
    <location>
        <begin position="112"/>
        <end position="262"/>
    </location>
</feature>
<comment type="cofactor">
    <cofactor evidence="3">
        <name>Cu cation</name>
        <dbReference type="ChEBI" id="CHEBI:23378"/>
    </cofactor>
    <text evidence="3">Binds 1 copper ion per subunit.</text>
</comment>
<keyword evidence="3" id="KW-0479">Metal-binding</keyword>
<gene>
    <name evidence="6" type="ORF">GCM10023147_32050</name>
</gene>
<dbReference type="InterPro" id="IPR036423">
    <property type="entry name" value="SOD-like_Cu/Zn_dom_sf"/>
</dbReference>
<evidence type="ECO:0000259" key="5">
    <source>
        <dbReference type="Pfam" id="PF00080"/>
    </source>
</evidence>
<dbReference type="Proteomes" id="UP001500635">
    <property type="component" value="Unassembled WGS sequence"/>
</dbReference>
<comment type="catalytic activity">
    <reaction evidence="3">
        <text>2 superoxide + 2 H(+) = H2O2 + O2</text>
        <dbReference type="Rhea" id="RHEA:20696"/>
        <dbReference type="ChEBI" id="CHEBI:15378"/>
        <dbReference type="ChEBI" id="CHEBI:15379"/>
        <dbReference type="ChEBI" id="CHEBI:16240"/>
        <dbReference type="ChEBI" id="CHEBI:18421"/>
        <dbReference type="EC" id="1.15.1.1"/>
    </reaction>
</comment>
<feature type="region of interest" description="Disordered" evidence="4">
    <location>
        <begin position="71"/>
        <end position="102"/>
    </location>
</feature>
<dbReference type="InterPro" id="IPR018152">
    <property type="entry name" value="SOD_Cu/Zn_BS"/>
</dbReference>
<dbReference type="Gene3D" id="2.60.40.200">
    <property type="entry name" value="Superoxide dismutase, copper/zinc binding domain"/>
    <property type="match status" value="1"/>
</dbReference>
<keyword evidence="3" id="KW-0186">Copper</keyword>
<dbReference type="InterPro" id="IPR001424">
    <property type="entry name" value="SOD_Cu_Zn_dom"/>
</dbReference>
<accession>A0ABP8JWC2</accession>
<organism evidence="6 7">
    <name type="scientific">Tsukamurella soli</name>
    <dbReference type="NCBI Taxonomy" id="644556"/>
    <lineage>
        <taxon>Bacteria</taxon>
        <taxon>Bacillati</taxon>
        <taxon>Actinomycetota</taxon>
        <taxon>Actinomycetes</taxon>
        <taxon>Mycobacteriales</taxon>
        <taxon>Tsukamurellaceae</taxon>
        <taxon>Tsukamurella</taxon>
    </lineage>
</organism>
<comment type="similarity">
    <text evidence="1 3">Belongs to the Cu-Zn superoxide dismutase family.</text>
</comment>
<comment type="cofactor">
    <cofactor evidence="3">
        <name>Zn(2+)</name>
        <dbReference type="ChEBI" id="CHEBI:29105"/>
    </cofactor>
    <text evidence="3">Binds 1 zinc ion per subunit.</text>
</comment>
<keyword evidence="3" id="KW-0560">Oxidoreductase</keyword>
<evidence type="ECO:0000256" key="2">
    <source>
        <dbReference type="ARBA" id="ARBA00024900"/>
    </source>
</evidence>
<reference evidence="7" key="1">
    <citation type="journal article" date="2019" name="Int. J. Syst. Evol. Microbiol.">
        <title>The Global Catalogue of Microorganisms (GCM) 10K type strain sequencing project: providing services to taxonomists for standard genome sequencing and annotation.</title>
        <authorList>
            <consortium name="The Broad Institute Genomics Platform"/>
            <consortium name="The Broad Institute Genome Sequencing Center for Infectious Disease"/>
            <person name="Wu L."/>
            <person name="Ma J."/>
        </authorList>
    </citation>
    <scope>NUCLEOTIDE SEQUENCE [LARGE SCALE GENOMIC DNA]</scope>
    <source>
        <strain evidence="7">JCM 17688</strain>
    </source>
</reference>
<dbReference type="NCBIfam" id="NF047631">
    <property type="entry name" value="SodCMycob"/>
    <property type="match status" value="1"/>
</dbReference>
<protein>
    <recommendedName>
        <fullName evidence="3">Superoxide dismutase [Cu-Zn]</fullName>
        <ecNumber evidence="3">1.15.1.1</ecNumber>
    </recommendedName>
</protein>